<reference evidence="2" key="1">
    <citation type="submission" date="2016-06" db="EMBL/GenBank/DDBJ databases">
        <title>Parallel loss of symbiosis genes in relatives of nitrogen-fixing non-legume Parasponia.</title>
        <authorList>
            <person name="Van Velzen R."/>
            <person name="Holmer R."/>
            <person name="Bu F."/>
            <person name="Rutten L."/>
            <person name="Van Zeijl A."/>
            <person name="Liu W."/>
            <person name="Santuari L."/>
            <person name="Cao Q."/>
            <person name="Sharma T."/>
            <person name="Shen D."/>
            <person name="Roswanjaya Y."/>
            <person name="Wardhani T."/>
            <person name="Kalhor M.S."/>
            <person name="Jansen J."/>
            <person name="Van den Hoogen J."/>
            <person name="Gungor B."/>
            <person name="Hartog M."/>
            <person name="Hontelez J."/>
            <person name="Verver J."/>
            <person name="Yang W.-C."/>
            <person name="Schijlen E."/>
            <person name="Repin R."/>
            <person name="Schilthuizen M."/>
            <person name="Schranz E."/>
            <person name="Heidstra R."/>
            <person name="Miyata K."/>
            <person name="Fedorova E."/>
            <person name="Kohlen W."/>
            <person name="Bisseling T."/>
            <person name="Smit S."/>
            <person name="Geurts R."/>
        </authorList>
    </citation>
    <scope>NUCLEOTIDE SEQUENCE [LARGE SCALE GENOMIC DNA]</scope>
    <source>
        <strain evidence="2">cv. WU1-14</strain>
    </source>
</reference>
<sequence>LRWWRMGEKRWQWRGKGIISNDVKMDPGRIGARLDMLTSSTRDDKIFCICAICAA</sequence>
<evidence type="ECO:0000313" key="2">
    <source>
        <dbReference type="Proteomes" id="UP000237105"/>
    </source>
</evidence>
<proteinExistence type="predicted"/>
<dbReference type="Proteomes" id="UP000237105">
    <property type="component" value="Unassembled WGS sequence"/>
</dbReference>
<evidence type="ECO:0000313" key="1">
    <source>
        <dbReference type="EMBL" id="PON44138.1"/>
    </source>
</evidence>
<keyword evidence="2" id="KW-1185">Reference proteome</keyword>
<dbReference type="EMBL" id="JXTB01000356">
    <property type="protein sequence ID" value="PON44138.1"/>
    <property type="molecule type" value="Genomic_DNA"/>
</dbReference>
<protein>
    <submittedName>
        <fullName evidence="1">Uncharacterized protein</fullName>
    </submittedName>
</protein>
<gene>
    <name evidence="1" type="ORF">PanWU01x14_268820</name>
</gene>
<organism evidence="1 2">
    <name type="scientific">Parasponia andersonii</name>
    <name type="common">Sponia andersonii</name>
    <dbReference type="NCBI Taxonomy" id="3476"/>
    <lineage>
        <taxon>Eukaryota</taxon>
        <taxon>Viridiplantae</taxon>
        <taxon>Streptophyta</taxon>
        <taxon>Embryophyta</taxon>
        <taxon>Tracheophyta</taxon>
        <taxon>Spermatophyta</taxon>
        <taxon>Magnoliopsida</taxon>
        <taxon>eudicotyledons</taxon>
        <taxon>Gunneridae</taxon>
        <taxon>Pentapetalae</taxon>
        <taxon>rosids</taxon>
        <taxon>fabids</taxon>
        <taxon>Rosales</taxon>
        <taxon>Cannabaceae</taxon>
        <taxon>Parasponia</taxon>
    </lineage>
</organism>
<name>A0A2P5B5S4_PARAD</name>
<accession>A0A2P5B5S4</accession>
<comment type="caution">
    <text evidence="1">The sequence shown here is derived from an EMBL/GenBank/DDBJ whole genome shotgun (WGS) entry which is preliminary data.</text>
</comment>
<feature type="non-terminal residue" evidence="1">
    <location>
        <position position="1"/>
    </location>
</feature>
<dbReference type="AlphaFoldDB" id="A0A2P5B5S4"/>